<feature type="region of interest" description="Disordered" evidence="1">
    <location>
        <begin position="169"/>
        <end position="202"/>
    </location>
</feature>
<name>A0A2I2KS66_9ACTN</name>
<feature type="compositionally biased region" description="Basic and acidic residues" evidence="1">
    <location>
        <begin position="173"/>
        <end position="187"/>
    </location>
</feature>
<keyword evidence="3" id="KW-1185">Reference proteome</keyword>
<accession>A0A2I2KS66</accession>
<proteinExistence type="predicted"/>
<gene>
    <name evidence="2" type="ORF">FRACA_2530003</name>
</gene>
<sequence length="202" mass="21050">MGHQGPFVVAVLVSRSWSVVVVSSGRGLAGARQGAGPGPGAFPTPARRVVLTWAFPIIAGNVTGPPAASLSLRFRYPGCARAEDRARGVPTIHAGADKGLDFRYTIPGCLLQFTAGPDAAGTSVRPGVARAPACWRDRTGGSWPEGPDGEVTGDATGARRGIRWWAGRRRVRSGRDGDTRAAGREVRPVPGGKDGLARPVPR</sequence>
<evidence type="ECO:0000313" key="2">
    <source>
        <dbReference type="EMBL" id="SNQ48502.1"/>
    </source>
</evidence>
<evidence type="ECO:0000313" key="3">
    <source>
        <dbReference type="Proteomes" id="UP000234331"/>
    </source>
</evidence>
<reference evidence="2 3" key="1">
    <citation type="submission" date="2017-06" db="EMBL/GenBank/DDBJ databases">
        <authorList>
            <person name="Kim H.J."/>
            <person name="Triplett B.A."/>
        </authorList>
    </citation>
    <scope>NUCLEOTIDE SEQUENCE [LARGE SCALE GENOMIC DNA]</scope>
    <source>
        <strain evidence="2">FRACA_ARgP5</strain>
    </source>
</reference>
<protein>
    <submittedName>
        <fullName evidence="2">Uncharacterized protein</fullName>
    </submittedName>
</protein>
<organism evidence="2 3">
    <name type="scientific">Frankia canadensis</name>
    <dbReference type="NCBI Taxonomy" id="1836972"/>
    <lineage>
        <taxon>Bacteria</taxon>
        <taxon>Bacillati</taxon>
        <taxon>Actinomycetota</taxon>
        <taxon>Actinomycetes</taxon>
        <taxon>Frankiales</taxon>
        <taxon>Frankiaceae</taxon>
        <taxon>Frankia</taxon>
    </lineage>
</organism>
<dbReference type="AlphaFoldDB" id="A0A2I2KS66"/>
<evidence type="ECO:0000256" key="1">
    <source>
        <dbReference type="SAM" id="MobiDB-lite"/>
    </source>
</evidence>
<dbReference type="Proteomes" id="UP000234331">
    <property type="component" value="Unassembled WGS sequence"/>
</dbReference>
<dbReference type="EMBL" id="FZMO01000172">
    <property type="protein sequence ID" value="SNQ48502.1"/>
    <property type="molecule type" value="Genomic_DNA"/>
</dbReference>